<evidence type="ECO:0000313" key="2">
    <source>
        <dbReference type="Proteomes" id="UP000189818"/>
    </source>
</evidence>
<organism evidence="1 2">
    <name type="scientific">Rhizorhabdus histidinilytica</name>
    <dbReference type="NCBI Taxonomy" id="439228"/>
    <lineage>
        <taxon>Bacteria</taxon>
        <taxon>Pseudomonadati</taxon>
        <taxon>Pseudomonadota</taxon>
        <taxon>Alphaproteobacteria</taxon>
        <taxon>Sphingomonadales</taxon>
        <taxon>Sphingomonadaceae</taxon>
        <taxon>Rhizorhabdus</taxon>
    </lineage>
</organism>
<proteinExistence type="predicted"/>
<evidence type="ECO:0000313" key="1">
    <source>
        <dbReference type="EMBL" id="SKB42441.1"/>
    </source>
</evidence>
<dbReference type="EMBL" id="FUYM01000002">
    <property type="protein sequence ID" value="SKB42441.1"/>
    <property type="molecule type" value="Genomic_DNA"/>
</dbReference>
<dbReference type="STRING" id="439228.SAMN06295920_102503"/>
<accession>A0A1T5B596</accession>
<gene>
    <name evidence="1" type="ORF">SAMN06295920_102503</name>
</gene>
<keyword evidence="2" id="KW-1185">Reference proteome</keyword>
<dbReference type="Proteomes" id="UP000189818">
    <property type="component" value="Unassembled WGS sequence"/>
</dbReference>
<dbReference type="AlphaFoldDB" id="A0A1T5B596"/>
<protein>
    <submittedName>
        <fullName evidence="1">Uncharacterized protein</fullName>
    </submittedName>
</protein>
<dbReference type="OrthoDB" id="7578234at2"/>
<sequence length="69" mass="7297">MIGTSERNLIRDKSGRAPYKLALGGCLVAFAAATSSPAFEANPLLGKAVHELRRQLPTTLDTVRKAMGG</sequence>
<reference evidence="2" key="1">
    <citation type="submission" date="2017-02" db="EMBL/GenBank/DDBJ databases">
        <authorList>
            <person name="Varghese N."/>
            <person name="Submissions S."/>
        </authorList>
    </citation>
    <scope>NUCLEOTIDE SEQUENCE [LARGE SCALE GENOMIC DNA]</scope>
    <source>
        <strain evidence="2">UM2</strain>
    </source>
</reference>
<dbReference type="RefSeq" id="WP_139385031.1">
    <property type="nucleotide sequence ID" value="NZ_FUYM01000002.1"/>
</dbReference>
<name>A0A1T5B596_9SPHN</name>